<dbReference type="PRINTS" id="PR00081">
    <property type="entry name" value="GDHRDH"/>
</dbReference>
<comment type="similarity">
    <text evidence="1">Belongs to the short-chain dehydrogenases/reductases (SDR) family.</text>
</comment>
<dbReference type="Pfam" id="PF00106">
    <property type="entry name" value="adh_short"/>
    <property type="match status" value="1"/>
</dbReference>
<name>A0ABT9A1A5_9SPHN</name>
<sequence length="316" mass="33326">MPAFDRHSTAVEVGSTIESEGAWALITGASSGIGIETARGLAAAGCNLVLGVRNPAASEGLAAGLRAEFGCDVRVGALDLAEVASVVAFARNVAGYIDTLAILVANAGVSKTPEWHLANGLDVRFATNHLGHFLLSRLLQEQLVDACGRLVVLSSAAHKGRPLRPDDLQWQRRERNDLAAYGESKTANLLFCREWTRRIGSRVTANAVLPGSARTGLQRYHGDALIKAIGFVDADGNPNPVMKTVEQAAATSVWAALAPELAGRSGQILEDCASALPVDENTHAWSGYDPAVLNDDLAAVLWETSEALLDGFGIRP</sequence>
<proteinExistence type="inferred from homology"/>
<comment type="caution">
    <text evidence="3">The sequence shown here is derived from an EMBL/GenBank/DDBJ whole genome shotgun (WGS) entry which is preliminary data.</text>
</comment>
<keyword evidence="4" id="KW-1185">Reference proteome</keyword>
<gene>
    <name evidence="3" type="ORF">Q5H94_14865</name>
</gene>
<organism evidence="3 4">
    <name type="scientific">Sphingomonas immobilis</name>
    <dbReference type="NCBI Taxonomy" id="3063997"/>
    <lineage>
        <taxon>Bacteria</taxon>
        <taxon>Pseudomonadati</taxon>
        <taxon>Pseudomonadota</taxon>
        <taxon>Alphaproteobacteria</taxon>
        <taxon>Sphingomonadales</taxon>
        <taxon>Sphingomonadaceae</taxon>
        <taxon>Sphingomonas</taxon>
    </lineage>
</organism>
<dbReference type="Gene3D" id="3.40.50.720">
    <property type="entry name" value="NAD(P)-binding Rossmann-like Domain"/>
    <property type="match status" value="1"/>
</dbReference>
<dbReference type="SUPFAM" id="SSF51735">
    <property type="entry name" value="NAD(P)-binding Rossmann-fold domains"/>
    <property type="match status" value="1"/>
</dbReference>
<dbReference type="PANTHER" id="PTHR24320:SF148">
    <property type="entry name" value="NAD(P)-BINDING ROSSMANN-FOLD SUPERFAMILY PROTEIN"/>
    <property type="match status" value="1"/>
</dbReference>
<protein>
    <submittedName>
        <fullName evidence="3">SDR family NAD(P)-dependent oxidoreductase</fullName>
    </submittedName>
</protein>
<reference evidence="3" key="1">
    <citation type="submission" date="2023-07" db="EMBL/GenBank/DDBJ databases">
        <authorList>
            <person name="Kim M.K."/>
        </authorList>
    </citation>
    <scope>NUCLEOTIDE SEQUENCE</scope>
    <source>
        <strain evidence="3">CA1-15</strain>
    </source>
</reference>
<dbReference type="InterPro" id="IPR036291">
    <property type="entry name" value="NAD(P)-bd_dom_sf"/>
</dbReference>
<evidence type="ECO:0000313" key="4">
    <source>
        <dbReference type="Proteomes" id="UP001176468"/>
    </source>
</evidence>
<dbReference type="Proteomes" id="UP001176468">
    <property type="component" value="Unassembled WGS sequence"/>
</dbReference>
<dbReference type="RefSeq" id="WP_304562068.1">
    <property type="nucleotide sequence ID" value="NZ_JAUQSZ010000010.1"/>
</dbReference>
<dbReference type="InterPro" id="IPR002347">
    <property type="entry name" value="SDR_fam"/>
</dbReference>
<dbReference type="EMBL" id="JAUQSZ010000010">
    <property type="protein sequence ID" value="MDO7843613.1"/>
    <property type="molecule type" value="Genomic_DNA"/>
</dbReference>
<keyword evidence="2" id="KW-0560">Oxidoreductase</keyword>
<evidence type="ECO:0000313" key="3">
    <source>
        <dbReference type="EMBL" id="MDO7843613.1"/>
    </source>
</evidence>
<evidence type="ECO:0000256" key="1">
    <source>
        <dbReference type="ARBA" id="ARBA00006484"/>
    </source>
</evidence>
<dbReference type="PANTHER" id="PTHR24320">
    <property type="entry name" value="RETINOL DEHYDROGENASE"/>
    <property type="match status" value="1"/>
</dbReference>
<evidence type="ECO:0000256" key="2">
    <source>
        <dbReference type="ARBA" id="ARBA00023002"/>
    </source>
</evidence>
<accession>A0ABT9A1A5</accession>